<dbReference type="PANTHER" id="PTHR14218">
    <property type="entry name" value="PROTEASE S8 TRIPEPTIDYL PEPTIDASE I CLN2"/>
    <property type="match status" value="1"/>
</dbReference>
<dbReference type="EMBL" id="CAEZVC010000019">
    <property type="protein sequence ID" value="CAB4617512.1"/>
    <property type="molecule type" value="Genomic_DNA"/>
</dbReference>
<proteinExistence type="predicted"/>
<dbReference type="InterPro" id="IPR050819">
    <property type="entry name" value="Tripeptidyl-peptidase_I"/>
</dbReference>
<dbReference type="SUPFAM" id="SSF52743">
    <property type="entry name" value="Subtilisin-like"/>
    <property type="match status" value="1"/>
</dbReference>
<dbReference type="GO" id="GO:0006508">
    <property type="term" value="P:proteolysis"/>
    <property type="evidence" value="ECO:0007669"/>
    <property type="project" value="InterPro"/>
</dbReference>
<dbReference type="GO" id="GO:0004252">
    <property type="term" value="F:serine-type endopeptidase activity"/>
    <property type="evidence" value="ECO:0007669"/>
    <property type="project" value="InterPro"/>
</dbReference>
<name>A0A6J6HUC5_9ZZZZ</name>
<accession>A0A6J6HUC5</accession>
<protein>
    <submittedName>
        <fullName evidence="1">Unannotated protein</fullName>
    </submittedName>
</protein>
<gene>
    <name evidence="1" type="ORF">UFOPK1906_00480</name>
</gene>
<dbReference type="InterPro" id="IPR036852">
    <property type="entry name" value="Peptidase_S8/S53_dom_sf"/>
</dbReference>
<evidence type="ECO:0000313" key="1">
    <source>
        <dbReference type="EMBL" id="CAB4617512.1"/>
    </source>
</evidence>
<dbReference type="GO" id="GO:0008240">
    <property type="term" value="F:tripeptidyl-peptidase activity"/>
    <property type="evidence" value="ECO:0007669"/>
    <property type="project" value="TreeGrafter"/>
</dbReference>
<sequence length="121" mass="12704">MPGYFLFYQGAWGAVGGTSASAPFTATAFALQSTARVAHGGSRLGFVAPLLYQIAENGGADAERAILDITLGNNDAHEVGVYRATVGYDMASGLGTVRHDGLYDILNPIRPEEPVEPKFTG</sequence>
<dbReference type="AlphaFoldDB" id="A0A6J6HUC5"/>
<dbReference type="PANTHER" id="PTHR14218:SF15">
    <property type="entry name" value="TRIPEPTIDYL-PEPTIDASE 1"/>
    <property type="match status" value="1"/>
</dbReference>
<reference evidence="1" key="1">
    <citation type="submission" date="2020-05" db="EMBL/GenBank/DDBJ databases">
        <authorList>
            <person name="Chiriac C."/>
            <person name="Salcher M."/>
            <person name="Ghai R."/>
            <person name="Kavagutti S V."/>
        </authorList>
    </citation>
    <scope>NUCLEOTIDE SEQUENCE</scope>
</reference>
<organism evidence="1">
    <name type="scientific">freshwater metagenome</name>
    <dbReference type="NCBI Taxonomy" id="449393"/>
    <lineage>
        <taxon>unclassified sequences</taxon>
        <taxon>metagenomes</taxon>
        <taxon>ecological metagenomes</taxon>
    </lineage>
</organism>
<dbReference type="Gene3D" id="3.40.50.200">
    <property type="entry name" value="Peptidase S8/S53 domain"/>
    <property type="match status" value="1"/>
</dbReference>